<keyword evidence="2" id="KW-0732">Signal</keyword>
<dbReference type="AlphaFoldDB" id="A0AAN5HXW4"/>
<protein>
    <recommendedName>
        <fullName evidence="5">G protein-coupled receptor</fullName>
    </recommendedName>
</protein>
<feature type="non-terminal residue" evidence="3">
    <location>
        <position position="1"/>
    </location>
</feature>
<evidence type="ECO:0000256" key="2">
    <source>
        <dbReference type="SAM" id="SignalP"/>
    </source>
</evidence>
<keyword evidence="1" id="KW-1133">Transmembrane helix</keyword>
<dbReference type="EMBL" id="BTRK01000004">
    <property type="protein sequence ID" value="GMR45015.1"/>
    <property type="molecule type" value="Genomic_DNA"/>
</dbReference>
<evidence type="ECO:0008006" key="5">
    <source>
        <dbReference type="Google" id="ProtNLM"/>
    </source>
</evidence>
<feature type="signal peptide" evidence="2">
    <location>
        <begin position="1"/>
        <end position="17"/>
    </location>
</feature>
<feature type="chain" id="PRO_5042926677" description="G protein-coupled receptor" evidence="2">
    <location>
        <begin position="18"/>
        <end position="67"/>
    </location>
</feature>
<accession>A0AAN5HXW4</accession>
<reference evidence="4" key="1">
    <citation type="submission" date="2022-10" db="EMBL/GenBank/DDBJ databases">
        <title>Genome assembly of Pristionchus species.</title>
        <authorList>
            <person name="Yoshida K."/>
            <person name="Sommer R.J."/>
        </authorList>
    </citation>
    <scope>NUCLEOTIDE SEQUENCE [LARGE SCALE GENOMIC DNA]</scope>
    <source>
        <strain evidence="4">RS5460</strain>
    </source>
</reference>
<name>A0AAN5HXW4_9BILA</name>
<evidence type="ECO:0000256" key="1">
    <source>
        <dbReference type="SAM" id="Phobius"/>
    </source>
</evidence>
<evidence type="ECO:0000313" key="4">
    <source>
        <dbReference type="Proteomes" id="UP001328107"/>
    </source>
</evidence>
<keyword evidence="1" id="KW-0472">Membrane</keyword>
<keyword evidence="1" id="KW-0812">Transmembrane</keyword>
<proteinExistence type="predicted"/>
<feature type="transmembrane region" description="Helical" evidence="1">
    <location>
        <begin position="33"/>
        <end position="51"/>
    </location>
</feature>
<organism evidence="3 4">
    <name type="scientific">Pristionchus mayeri</name>
    <dbReference type="NCBI Taxonomy" id="1317129"/>
    <lineage>
        <taxon>Eukaryota</taxon>
        <taxon>Metazoa</taxon>
        <taxon>Ecdysozoa</taxon>
        <taxon>Nematoda</taxon>
        <taxon>Chromadorea</taxon>
        <taxon>Rhabditida</taxon>
        <taxon>Rhabditina</taxon>
        <taxon>Diplogasteromorpha</taxon>
        <taxon>Diplogasteroidea</taxon>
        <taxon>Neodiplogasteridae</taxon>
        <taxon>Pristionchus</taxon>
    </lineage>
</organism>
<keyword evidence="4" id="KW-1185">Reference proteome</keyword>
<dbReference type="Proteomes" id="UP001328107">
    <property type="component" value="Unassembled WGS sequence"/>
</dbReference>
<evidence type="ECO:0000313" key="3">
    <source>
        <dbReference type="EMBL" id="GMR45015.1"/>
    </source>
</evidence>
<gene>
    <name evidence="3" type="ORF">PMAYCL1PPCAC_15210</name>
</gene>
<comment type="caution">
    <text evidence="3">The sequence shown here is derived from an EMBL/GenBank/DDBJ whole genome shotgun (WGS) entry which is preliminary data.</text>
</comment>
<sequence>CMLWMIGAYIVVIIAYADFADLLESHPGCNLTLITTIIMICEAIMLMIFICTRSKKNMRKECPEENC</sequence>